<evidence type="ECO:0000256" key="1">
    <source>
        <dbReference type="ARBA" id="ARBA00022448"/>
    </source>
</evidence>
<dbReference type="Gene3D" id="3.30.70.20">
    <property type="match status" value="2"/>
</dbReference>
<keyword evidence="9" id="KW-1185">Reference proteome</keyword>
<dbReference type="InterPro" id="IPR017896">
    <property type="entry name" value="4Fe4S_Fe-S-bd"/>
</dbReference>
<evidence type="ECO:0000256" key="6">
    <source>
        <dbReference type="ARBA" id="ARBA00023014"/>
    </source>
</evidence>
<dbReference type="InterPro" id="IPR009016">
    <property type="entry name" value="Fe_hydrogenase"/>
</dbReference>
<dbReference type="Proteomes" id="UP000264002">
    <property type="component" value="Unassembled WGS sequence"/>
</dbReference>
<dbReference type="InterPro" id="IPR027631">
    <property type="entry name" value="Mono_FeFe_hydrog"/>
</dbReference>
<dbReference type="InterPro" id="IPR050294">
    <property type="entry name" value="RnfB_subfamily"/>
</dbReference>
<dbReference type="PROSITE" id="PS51379">
    <property type="entry name" value="4FE4S_FER_2"/>
    <property type="match status" value="2"/>
</dbReference>
<reference evidence="8 9" key="2">
    <citation type="submission" date="2018-09" db="EMBL/GenBank/DDBJ databases">
        <title>Genome of Sphaerochaeta halotolerans strain 4-11.</title>
        <authorList>
            <person name="Nazina T.N."/>
            <person name="Sokolova D.S."/>
        </authorList>
    </citation>
    <scope>NUCLEOTIDE SEQUENCE [LARGE SCALE GENOMIC DNA]</scope>
    <source>
        <strain evidence="8 9">4-11</strain>
    </source>
</reference>
<dbReference type="PANTHER" id="PTHR42859">
    <property type="entry name" value="OXIDOREDUCTASE"/>
    <property type="match status" value="1"/>
</dbReference>
<dbReference type="InterPro" id="IPR004108">
    <property type="entry name" value="Fe_hydrogenase_lsu_C"/>
</dbReference>
<sequence>MLELNNQYTTIKRQVHTEVLKQFFQDTLVQNVDKIPIQLIPKQRIPTRCCIYKERAMVRYRIMAFLGFDIEREDDEMKSLSSYVQEIMEEDKPLSPLLTTISTACSSCPPDRYMISDACRGCFARPCLSNCPKDCITFSGGKAHIDESRCIRCGKCMEVCPFHAVVHIPVPCEQACPVDAVKKNETGYVEIDWDRCISCGKCAISCPFGAIVERSTIMTVAKKLKNRDHMTAIIAPAIEGQFPGTLAQIKHALLATGFTSVIEVSEGAHETCLHEAEELASRKREGTGFMTTSCCSAYMTLVDKHLPFLENRRSSALSPMAYTAMLAKERNKDTSVIFIGPCLAKKDEAASLGTIDGVLTFSELASLFVAKDIDVREMDATDLEDVSRFEDCREFALSGGAAACVNKRAAIGDEISFFPVNGIDRKMARVMKTWEKRPVDADLVEVMCCEGGCINGPGVVVKPSVALRLRGGNRASSPVEAMRAILKPKE</sequence>
<dbReference type="InterPro" id="IPR017900">
    <property type="entry name" value="4Fe4S_Fe_S_CS"/>
</dbReference>
<dbReference type="EMBL" id="QUWK01000011">
    <property type="protein sequence ID" value="RFU94197.1"/>
    <property type="molecule type" value="Genomic_DNA"/>
</dbReference>
<proteinExistence type="predicted"/>
<dbReference type="GO" id="GO:0051539">
    <property type="term" value="F:4 iron, 4 sulfur cluster binding"/>
    <property type="evidence" value="ECO:0007669"/>
    <property type="project" value="UniProtKB-KW"/>
</dbReference>
<evidence type="ECO:0000313" key="8">
    <source>
        <dbReference type="EMBL" id="RFU94197.1"/>
    </source>
</evidence>
<keyword evidence="2" id="KW-0004">4Fe-4S</keyword>
<dbReference type="Gene3D" id="3.40.950.10">
    <property type="entry name" value="Fe-only Hydrogenase (Larger Subunit), Chain L, domain 3"/>
    <property type="match status" value="1"/>
</dbReference>
<evidence type="ECO:0000256" key="5">
    <source>
        <dbReference type="ARBA" id="ARBA00023004"/>
    </source>
</evidence>
<dbReference type="Pfam" id="PF02906">
    <property type="entry name" value="Fe_hyd_lg_C"/>
    <property type="match status" value="1"/>
</dbReference>
<gene>
    <name evidence="8" type="ORF">DYP60_10440</name>
</gene>
<organism evidence="8 9">
    <name type="scientific">Sphaerochaeta halotolerans</name>
    <dbReference type="NCBI Taxonomy" id="2293840"/>
    <lineage>
        <taxon>Bacteria</taxon>
        <taxon>Pseudomonadati</taxon>
        <taxon>Spirochaetota</taxon>
        <taxon>Spirochaetia</taxon>
        <taxon>Spirochaetales</taxon>
        <taxon>Sphaerochaetaceae</taxon>
        <taxon>Sphaerochaeta</taxon>
    </lineage>
</organism>
<dbReference type="PANTHER" id="PTHR42859:SF10">
    <property type="entry name" value="DIMETHYLSULFOXIDE REDUCTASE CHAIN B"/>
    <property type="match status" value="1"/>
</dbReference>
<keyword evidence="5" id="KW-0408">Iron</keyword>
<dbReference type="AlphaFoldDB" id="A0A372MEI2"/>
<dbReference type="Pfam" id="PF00037">
    <property type="entry name" value="Fer4"/>
    <property type="match status" value="2"/>
</dbReference>
<keyword evidence="4" id="KW-0249">Electron transport</keyword>
<dbReference type="RefSeq" id="WP_117330952.1">
    <property type="nucleotide sequence ID" value="NZ_QUWK01000011.1"/>
</dbReference>
<keyword evidence="6" id="KW-0411">Iron-sulfur</keyword>
<dbReference type="GO" id="GO:0046872">
    <property type="term" value="F:metal ion binding"/>
    <property type="evidence" value="ECO:0007669"/>
    <property type="project" value="UniProtKB-KW"/>
</dbReference>
<name>A0A372MEI2_9SPIR</name>
<evidence type="ECO:0000259" key="7">
    <source>
        <dbReference type="PROSITE" id="PS51379"/>
    </source>
</evidence>
<evidence type="ECO:0000256" key="4">
    <source>
        <dbReference type="ARBA" id="ARBA00022982"/>
    </source>
</evidence>
<dbReference type="CDD" id="cd10549">
    <property type="entry name" value="MtMvhB_like"/>
    <property type="match status" value="1"/>
</dbReference>
<evidence type="ECO:0000256" key="2">
    <source>
        <dbReference type="ARBA" id="ARBA00022485"/>
    </source>
</evidence>
<feature type="domain" description="4Fe-4S ferredoxin-type" evidence="7">
    <location>
        <begin position="187"/>
        <end position="216"/>
    </location>
</feature>
<keyword evidence="3" id="KW-0479">Metal-binding</keyword>
<dbReference type="NCBIfam" id="TIGR04105">
    <property type="entry name" value="FeFe_hydrog_B1"/>
    <property type="match status" value="1"/>
</dbReference>
<dbReference type="PROSITE" id="PS00198">
    <property type="entry name" value="4FE4S_FER_1"/>
    <property type="match status" value="1"/>
</dbReference>
<reference evidence="9" key="1">
    <citation type="submission" date="2018-08" db="EMBL/GenBank/DDBJ databases">
        <authorList>
            <person name="Grouzdev D.S."/>
            <person name="Krutkina M.S."/>
        </authorList>
    </citation>
    <scope>NUCLEOTIDE SEQUENCE [LARGE SCALE GENOMIC DNA]</scope>
    <source>
        <strain evidence="9">4-11</strain>
    </source>
</reference>
<feature type="domain" description="4Fe-4S ferredoxin-type" evidence="7">
    <location>
        <begin position="141"/>
        <end position="170"/>
    </location>
</feature>
<accession>A0A372MEI2</accession>
<evidence type="ECO:0000313" key="9">
    <source>
        <dbReference type="Proteomes" id="UP000264002"/>
    </source>
</evidence>
<keyword evidence="1" id="KW-0813">Transport</keyword>
<dbReference type="SUPFAM" id="SSF53920">
    <property type="entry name" value="Fe-only hydrogenase"/>
    <property type="match status" value="1"/>
</dbReference>
<comment type="caution">
    <text evidence="8">The sequence shown here is derived from an EMBL/GenBank/DDBJ whole genome shotgun (WGS) entry which is preliminary data.</text>
</comment>
<dbReference type="SUPFAM" id="SSF54862">
    <property type="entry name" value="4Fe-4S ferredoxins"/>
    <property type="match status" value="1"/>
</dbReference>
<protein>
    <submittedName>
        <fullName evidence="8">4Fe-4S dicluster domain-containing protein</fullName>
    </submittedName>
</protein>
<evidence type="ECO:0000256" key="3">
    <source>
        <dbReference type="ARBA" id="ARBA00022723"/>
    </source>
</evidence>